<dbReference type="InterPro" id="IPR004952">
    <property type="entry name" value="NifX-assoc_nitrogen_fix"/>
</dbReference>
<keyword evidence="2" id="KW-1185">Reference proteome</keyword>
<gene>
    <name evidence="1" type="ORF">MAIT1_03722</name>
</gene>
<organism evidence="1 2">
    <name type="scientific">Magnetofaba australis IT-1</name>
    <dbReference type="NCBI Taxonomy" id="1434232"/>
    <lineage>
        <taxon>Bacteria</taxon>
        <taxon>Pseudomonadati</taxon>
        <taxon>Pseudomonadota</taxon>
        <taxon>Magnetococcia</taxon>
        <taxon>Magnetococcales</taxon>
        <taxon>Magnetococcaceae</taxon>
        <taxon>Magnetofaba</taxon>
    </lineage>
</organism>
<dbReference type="NCBIfam" id="TIGR02935">
    <property type="entry name" value="NifX-associated nitrogen fixation protein"/>
    <property type="match status" value="1"/>
</dbReference>
<sequence>MSDAAVDDPIYESAFVQEMVKQMRALDTYGVQDKLNPQDLLKPFIMTKAQRKEIPVVGDPDPITLSRVGAYYNAIAMLIEQECGLMARPVVNISHEGFGSVLIIVGALVAVDRNVRDVHRFSFESLSKMKDDADKLLNVALGRIGQFKEVAEL</sequence>
<dbReference type="AlphaFoldDB" id="A0A1Y2K6P6"/>
<protein>
    <submittedName>
        <fullName evidence="1">Putative nitrogen fixation protein</fullName>
    </submittedName>
</protein>
<evidence type="ECO:0000313" key="2">
    <source>
        <dbReference type="Proteomes" id="UP000194003"/>
    </source>
</evidence>
<comment type="caution">
    <text evidence="1">The sequence shown here is derived from an EMBL/GenBank/DDBJ whole genome shotgun (WGS) entry which is preliminary data.</text>
</comment>
<name>A0A1Y2K6P6_9PROT</name>
<dbReference type="Gene3D" id="1.10.3100.20">
    <property type="entry name" value="Protein of unknown function DUF269"/>
    <property type="match status" value="1"/>
</dbReference>
<dbReference type="STRING" id="1434232.MAIT1_03722"/>
<dbReference type="OrthoDB" id="9808545at2"/>
<dbReference type="Proteomes" id="UP000194003">
    <property type="component" value="Unassembled WGS sequence"/>
</dbReference>
<reference evidence="1 2" key="1">
    <citation type="journal article" date="2016" name="BMC Genomics">
        <title>Combined genomic and structural analyses of a cultured magnetotactic bacterium reveals its niche adaptation to a dynamic environment.</title>
        <authorList>
            <person name="Araujo A.C."/>
            <person name="Morillo V."/>
            <person name="Cypriano J."/>
            <person name="Teixeira L.C."/>
            <person name="Leao P."/>
            <person name="Lyra S."/>
            <person name="Almeida L.G."/>
            <person name="Bazylinski D.A."/>
            <person name="Vasconcellos A.T."/>
            <person name="Abreu F."/>
            <person name="Lins U."/>
        </authorList>
    </citation>
    <scope>NUCLEOTIDE SEQUENCE [LARGE SCALE GENOMIC DNA]</scope>
    <source>
        <strain evidence="1 2">IT-1</strain>
    </source>
</reference>
<evidence type="ECO:0000313" key="1">
    <source>
        <dbReference type="EMBL" id="OSM04022.1"/>
    </source>
</evidence>
<dbReference type="PIRSF" id="PIRSF005788">
    <property type="entry name" value="NifK"/>
    <property type="match status" value="1"/>
</dbReference>
<proteinExistence type="predicted"/>
<dbReference type="EMBL" id="LVJN01000019">
    <property type="protein sequence ID" value="OSM04022.1"/>
    <property type="molecule type" value="Genomic_DNA"/>
</dbReference>
<dbReference type="RefSeq" id="WP_085442137.1">
    <property type="nucleotide sequence ID" value="NZ_LVJN01000019.1"/>
</dbReference>
<dbReference type="Pfam" id="PF03270">
    <property type="entry name" value="DUF269"/>
    <property type="match status" value="1"/>
</dbReference>
<accession>A0A1Y2K6P6</accession>